<evidence type="ECO:0000256" key="6">
    <source>
        <dbReference type="ARBA" id="ARBA00023136"/>
    </source>
</evidence>
<evidence type="ECO:0000313" key="10">
    <source>
        <dbReference type="EMBL" id="OIR11502.1"/>
    </source>
</evidence>
<proteinExistence type="inferred from homology"/>
<keyword evidence="4 8" id="KW-0812">Transmembrane</keyword>
<dbReference type="AlphaFoldDB" id="A0A1J5THK1"/>
<dbReference type="PANTHER" id="PTHR30329:SF20">
    <property type="entry name" value="EXPORTED PROTEIN"/>
    <property type="match status" value="1"/>
</dbReference>
<dbReference type="InterPro" id="IPR025713">
    <property type="entry name" value="MotB-like_N_dom"/>
</dbReference>
<reference evidence="10" key="1">
    <citation type="submission" date="2016-10" db="EMBL/GenBank/DDBJ databases">
        <title>Sequence of Gallionella enrichment culture.</title>
        <authorList>
            <person name="Poehlein A."/>
            <person name="Muehling M."/>
            <person name="Daniel R."/>
        </authorList>
    </citation>
    <scope>NUCLEOTIDE SEQUENCE</scope>
</reference>
<evidence type="ECO:0000256" key="4">
    <source>
        <dbReference type="ARBA" id="ARBA00022692"/>
    </source>
</evidence>
<comment type="subcellular location">
    <subcellularLocation>
        <location evidence="1">Cell membrane</location>
        <topology evidence="1">Single-pass membrane protein</topology>
    </subcellularLocation>
</comment>
<dbReference type="InterPro" id="IPR006665">
    <property type="entry name" value="OmpA-like"/>
</dbReference>
<evidence type="ECO:0000256" key="1">
    <source>
        <dbReference type="ARBA" id="ARBA00004162"/>
    </source>
</evidence>
<dbReference type="InterPro" id="IPR050330">
    <property type="entry name" value="Bact_OuterMem_StrucFunc"/>
</dbReference>
<evidence type="ECO:0000256" key="5">
    <source>
        <dbReference type="ARBA" id="ARBA00022989"/>
    </source>
</evidence>
<feature type="domain" description="OmpA-like" evidence="9">
    <location>
        <begin position="125"/>
        <end position="245"/>
    </location>
</feature>
<evidence type="ECO:0000256" key="7">
    <source>
        <dbReference type="SAM" id="MobiDB-lite"/>
    </source>
</evidence>
<organism evidence="10">
    <name type="scientific">mine drainage metagenome</name>
    <dbReference type="NCBI Taxonomy" id="410659"/>
    <lineage>
        <taxon>unclassified sequences</taxon>
        <taxon>metagenomes</taxon>
        <taxon>ecological metagenomes</taxon>
    </lineage>
</organism>
<dbReference type="PANTHER" id="PTHR30329">
    <property type="entry name" value="STATOR ELEMENT OF FLAGELLAR MOTOR COMPLEX"/>
    <property type="match status" value="1"/>
</dbReference>
<feature type="transmembrane region" description="Helical" evidence="8">
    <location>
        <begin position="20"/>
        <end position="37"/>
    </location>
</feature>
<dbReference type="NCBIfam" id="NF006541">
    <property type="entry name" value="PRK09038.1"/>
    <property type="match status" value="1"/>
</dbReference>
<name>A0A1J5THK1_9ZZZZ</name>
<keyword evidence="3" id="KW-1003">Cell membrane</keyword>
<comment type="similarity">
    <text evidence="2">Belongs to the MotB family.</text>
</comment>
<protein>
    <submittedName>
        <fullName evidence="10">Motility protein B</fullName>
    </submittedName>
</protein>
<evidence type="ECO:0000256" key="8">
    <source>
        <dbReference type="SAM" id="Phobius"/>
    </source>
</evidence>
<dbReference type="EMBL" id="MLJW01000020">
    <property type="protein sequence ID" value="OIR11502.1"/>
    <property type="molecule type" value="Genomic_DNA"/>
</dbReference>
<evidence type="ECO:0000256" key="2">
    <source>
        <dbReference type="ARBA" id="ARBA00008914"/>
    </source>
</evidence>
<dbReference type="Gene3D" id="3.30.1330.60">
    <property type="entry name" value="OmpA-like domain"/>
    <property type="match status" value="1"/>
</dbReference>
<dbReference type="PROSITE" id="PS51123">
    <property type="entry name" value="OMPA_2"/>
    <property type="match status" value="1"/>
</dbReference>
<comment type="caution">
    <text evidence="10">The sequence shown here is derived from an EMBL/GenBank/DDBJ whole genome shotgun (WGS) entry which is preliminary data.</text>
</comment>
<sequence length="260" mass="28777">MARRPKRAEHDNHERWMVSYADFITLLFAFFVVMYGISSVNEGKYKVFSVAVNQAFGANGKAGEGSAVRLSEDEMYFKSLVDRRNARLAEKQRKQNERMENLAQNLNQSMAAFVKSGQMNVSQTGRGVELEINASALFNQGEADIQPDARKTLADAAKVLADNEFAIEVVGYTDNLPISTARFPSNWELSSARASSVVRLFIEQGIGAQRMRAVGEADNQPVLSNDTPEGRARNRRVTITVLTPEPETESALQSSAPEQP</sequence>
<evidence type="ECO:0000259" key="9">
    <source>
        <dbReference type="PROSITE" id="PS51123"/>
    </source>
</evidence>
<gene>
    <name evidence="10" type="primary">motB_5</name>
    <name evidence="10" type="ORF">GALL_69950</name>
</gene>
<keyword evidence="6 8" id="KW-0472">Membrane</keyword>
<accession>A0A1J5THK1</accession>
<feature type="region of interest" description="Disordered" evidence="7">
    <location>
        <begin position="240"/>
        <end position="260"/>
    </location>
</feature>
<dbReference type="GO" id="GO:0005886">
    <property type="term" value="C:plasma membrane"/>
    <property type="evidence" value="ECO:0007669"/>
    <property type="project" value="UniProtKB-SubCell"/>
</dbReference>
<dbReference type="CDD" id="cd07185">
    <property type="entry name" value="OmpA_C-like"/>
    <property type="match status" value="1"/>
</dbReference>
<feature type="compositionally biased region" description="Polar residues" evidence="7">
    <location>
        <begin position="250"/>
        <end position="260"/>
    </location>
</feature>
<keyword evidence="5 8" id="KW-1133">Transmembrane helix</keyword>
<dbReference type="InterPro" id="IPR036737">
    <property type="entry name" value="OmpA-like_sf"/>
</dbReference>
<dbReference type="Pfam" id="PF13677">
    <property type="entry name" value="MotB_plug"/>
    <property type="match status" value="1"/>
</dbReference>
<evidence type="ECO:0000256" key="3">
    <source>
        <dbReference type="ARBA" id="ARBA00022475"/>
    </source>
</evidence>
<dbReference type="SUPFAM" id="SSF103088">
    <property type="entry name" value="OmpA-like"/>
    <property type="match status" value="1"/>
</dbReference>
<dbReference type="Pfam" id="PF00691">
    <property type="entry name" value="OmpA"/>
    <property type="match status" value="1"/>
</dbReference>